<dbReference type="Proteomes" id="UP000887566">
    <property type="component" value="Unplaced"/>
</dbReference>
<keyword evidence="1" id="KW-0472">Membrane</keyword>
<name>A0A914UQR9_9BILA</name>
<dbReference type="AlphaFoldDB" id="A0A914UQR9"/>
<keyword evidence="1" id="KW-0812">Transmembrane</keyword>
<keyword evidence="1" id="KW-1133">Transmembrane helix</keyword>
<feature type="transmembrane region" description="Helical" evidence="1">
    <location>
        <begin position="6"/>
        <end position="26"/>
    </location>
</feature>
<dbReference type="WBParaSite" id="PSAMB.scaffold1164size35099.g11481.t1">
    <property type="protein sequence ID" value="PSAMB.scaffold1164size35099.g11481.t1"/>
    <property type="gene ID" value="PSAMB.scaffold1164size35099.g11481"/>
</dbReference>
<proteinExistence type="predicted"/>
<protein>
    <submittedName>
        <fullName evidence="3">Secreted protein</fullName>
    </submittedName>
</protein>
<evidence type="ECO:0000313" key="2">
    <source>
        <dbReference type="Proteomes" id="UP000887566"/>
    </source>
</evidence>
<accession>A0A914UQR9</accession>
<keyword evidence="2" id="KW-1185">Reference proteome</keyword>
<evidence type="ECO:0000256" key="1">
    <source>
        <dbReference type="SAM" id="Phobius"/>
    </source>
</evidence>
<reference evidence="3" key="1">
    <citation type="submission" date="2022-11" db="UniProtKB">
        <authorList>
            <consortium name="WormBaseParasite"/>
        </authorList>
    </citation>
    <scope>IDENTIFICATION</scope>
</reference>
<organism evidence="2 3">
    <name type="scientific">Plectus sambesii</name>
    <dbReference type="NCBI Taxonomy" id="2011161"/>
    <lineage>
        <taxon>Eukaryota</taxon>
        <taxon>Metazoa</taxon>
        <taxon>Ecdysozoa</taxon>
        <taxon>Nematoda</taxon>
        <taxon>Chromadorea</taxon>
        <taxon>Plectida</taxon>
        <taxon>Plectina</taxon>
        <taxon>Plectoidea</taxon>
        <taxon>Plectidae</taxon>
        <taxon>Plectus</taxon>
    </lineage>
</organism>
<evidence type="ECO:0000313" key="3">
    <source>
        <dbReference type="WBParaSite" id="PSAMB.scaffold1164size35099.g11481.t1"/>
    </source>
</evidence>
<sequence>MQLFYFGIAFIVCSAILLTLVYKVYVCVSHRMHKRKIDNGYCADPITSVEVERAMMSQSFSPSAFRGVSDGDLHIFQASAISPPYSRRCSNASAVTVCKVHIPRRYTPPPSYEEAMSHDTLSISIPSRIRTFSMASNV</sequence>